<dbReference type="PANTHER" id="PTHR37067">
    <property type="entry name" value="PX DOMAIN-CONTAINING PROTEIN"/>
    <property type="match status" value="1"/>
</dbReference>
<proteinExistence type="predicted"/>
<reference evidence="2" key="1">
    <citation type="submission" date="2020-04" db="EMBL/GenBank/DDBJ databases">
        <title>Hybrid Assembly of Korean Phytophthora infestans isolates.</title>
        <authorList>
            <person name="Prokchorchik M."/>
            <person name="Lee Y."/>
            <person name="Seo J."/>
            <person name="Cho J.-H."/>
            <person name="Park Y.-E."/>
            <person name="Jang D.-C."/>
            <person name="Im J.-S."/>
            <person name="Choi J.-G."/>
            <person name="Park H.-J."/>
            <person name="Lee G.-B."/>
            <person name="Lee Y.-G."/>
            <person name="Hong S.-Y."/>
            <person name="Cho K."/>
            <person name="Sohn K.H."/>
        </authorList>
    </citation>
    <scope>NUCLEOTIDE SEQUENCE</scope>
    <source>
        <strain evidence="2">KR_1_A1</strain>
    </source>
</reference>
<dbReference type="EMBL" id="WSZM01000062">
    <property type="protein sequence ID" value="KAF4044719.1"/>
    <property type="molecule type" value="Genomic_DNA"/>
</dbReference>
<dbReference type="Proteomes" id="UP000602510">
    <property type="component" value="Unassembled WGS sequence"/>
</dbReference>
<evidence type="ECO:0000313" key="3">
    <source>
        <dbReference type="Proteomes" id="UP000602510"/>
    </source>
</evidence>
<evidence type="ECO:0008006" key="4">
    <source>
        <dbReference type="Google" id="ProtNLM"/>
    </source>
</evidence>
<comment type="caution">
    <text evidence="2">The sequence shown here is derived from an EMBL/GenBank/DDBJ whole genome shotgun (WGS) entry which is preliminary data.</text>
</comment>
<organism evidence="2 3">
    <name type="scientific">Phytophthora infestans</name>
    <name type="common">Potato late blight agent</name>
    <name type="synonym">Botrytis infestans</name>
    <dbReference type="NCBI Taxonomy" id="4787"/>
    <lineage>
        <taxon>Eukaryota</taxon>
        <taxon>Sar</taxon>
        <taxon>Stramenopiles</taxon>
        <taxon>Oomycota</taxon>
        <taxon>Peronosporomycetes</taxon>
        <taxon>Peronosporales</taxon>
        <taxon>Peronosporaceae</taxon>
        <taxon>Phytophthora</taxon>
    </lineage>
</organism>
<evidence type="ECO:0000256" key="1">
    <source>
        <dbReference type="SAM" id="MobiDB-lite"/>
    </source>
</evidence>
<sequence length="744" mass="83760">MAPQKKKGKARTPLLKPRPLKLKQAKLPQSEPRQRYLTSYETELGLQPVPTISGEVLEAQCKFCTAFGREEKPASSTGPFDVLLAKATRKKPATKKVFRSFRRDNIVSHMKDQHKTKYDEFISLPKGSRVRLTFFDRPAGMDVFLGGTYSCHIEIPKGVVDLIRELYFNDEGEDREITLASEEVGQSDLVDGAEFDEFFEDTNCKHLLVISDRLQFEAVIKFSNEMVSFRSITNLFRIIGDTLQNYRLGHPSQHEVGRYIRSIVSINLAALEIIFSKVWGVSLLVDGGTHGSEGYFDVRVAFELNGSIFNQHLLAIPMGTLSHKAANYAKRVLFVLNNLGGDKLIRKLIGVASDGAATMLGCHGGFAKLIEHACEALGEGGLSVNWCGSHQLNLVVGAFIESLIDLVDFRHILGQEITFTRKYESVKTVIGRCPTYANTRWESISECCEFLSSNYEEIMQLHDIKDVKAPTFSWWLILFAIEELVDKVKQCFRSMQYRTVTMKDQYEALENLVRYFQMKFEEQLEGDEPSLCFEKISAHIRTASFFSLPLYDEKIDDIERRRLVNGLSSAIGGFITGVNQIRIEVKGAVSATLLTLPKDLVAMKDMTKFGQLILPYKKRLRVQYGSGVISCIWKQVRKLRETYELNPDFKAYVDRSYTKGVVEAWRIVNGSGEYSRLVSFALGLASIPPGTHTVEGDFSSLKGVKTAHRGSLTNYALEGQLQAKQYFDLIPLANSIAAETLITK</sequence>
<feature type="region of interest" description="Disordered" evidence="1">
    <location>
        <begin position="1"/>
        <end position="33"/>
    </location>
</feature>
<gene>
    <name evidence="2" type="ORF">GN244_ATG02946</name>
</gene>
<dbReference type="InterPro" id="IPR012337">
    <property type="entry name" value="RNaseH-like_sf"/>
</dbReference>
<keyword evidence="3" id="KW-1185">Reference proteome</keyword>
<name>A0A833W6R7_PHYIN</name>
<accession>A0A833W6R7</accession>
<dbReference type="SUPFAM" id="SSF53098">
    <property type="entry name" value="Ribonuclease H-like"/>
    <property type="match status" value="1"/>
</dbReference>
<dbReference type="AlphaFoldDB" id="A0A833W6R7"/>
<feature type="compositionally biased region" description="Basic residues" evidence="1">
    <location>
        <begin position="1"/>
        <end position="10"/>
    </location>
</feature>
<evidence type="ECO:0000313" key="2">
    <source>
        <dbReference type="EMBL" id="KAF4044719.1"/>
    </source>
</evidence>
<dbReference type="PANTHER" id="PTHR37067:SF3">
    <property type="entry name" value="PX DOMAIN-CONTAINING PROTEIN"/>
    <property type="match status" value="1"/>
</dbReference>
<protein>
    <recommendedName>
        <fullName evidence="4">HAT C-terminal dimerisation domain-containing protein</fullName>
    </recommendedName>
</protein>